<keyword evidence="2" id="KW-0677">Repeat</keyword>
<dbReference type="InterPro" id="IPR036322">
    <property type="entry name" value="WD40_repeat_dom_sf"/>
</dbReference>
<dbReference type="Proteomes" id="UP001146351">
    <property type="component" value="Unassembled WGS sequence"/>
</dbReference>
<feature type="compositionally biased region" description="Basic and acidic residues" evidence="3">
    <location>
        <begin position="36"/>
        <end position="50"/>
    </location>
</feature>
<organism evidence="4 5">
    <name type="scientific">Penicillium capsulatum</name>
    <dbReference type="NCBI Taxonomy" id="69766"/>
    <lineage>
        <taxon>Eukaryota</taxon>
        <taxon>Fungi</taxon>
        <taxon>Dikarya</taxon>
        <taxon>Ascomycota</taxon>
        <taxon>Pezizomycotina</taxon>
        <taxon>Eurotiomycetes</taxon>
        <taxon>Eurotiomycetidae</taxon>
        <taxon>Eurotiales</taxon>
        <taxon>Aspergillaceae</taxon>
        <taxon>Penicillium</taxon>
    </lineage>
</organism>
<proteinExistence type="predicted"/>
<dbReference type="AlphaFoldDB" id="A0A9W9IJ99"/>
<evidence type="ECO:0000313" key="5">
    <source>
        <dbReference type="Proteomes" id="UP001146351"/>
    </source>
</evidence>
<keyword evidence="1" id="KW-0853">WD repeat</keyword>
<accession>A0A9W9IJ99</accession>
<dbReference type="InterPro" id="IPR052254">
    <property type="entry name" value="CUL4-DDB1_E3_ligase_receptor"/>
</dbReference>
<dbReference type="Gene3D" id="2.130.10.10">
    <property type="entry name" value="YVTN repeat-like/Quinoprotein amine dehydrogenase"/>
    <property type="match status" value="1"/>
</dbReference>
<dbReference type="EMBL" id="JAPQKO010000002">
    <property type="protein sequence ID" value="KAJ5178789.1"/>
    <property type="molecule type" value="Genomic_DNA"/>
</dbReference>
<protein>
    <submittedName>
        <fullName evidence="4">Uncharacterized protein</fullName>
    </submittedName>
</protein>
<gene>
    <name evidence="4" type="ORF">N7492_001999</name>
</gene>
<comment type="caution">
    <text evidence="4">The sequence shown here is derived from an EMBL/GenBank/DDBJ whole genome shotgun (WGS) entry which is preliminary data.</text>
</comment>
<dbReference type="OrthoDB" id="128867at2759"/>
<evidence type="ECO:0000256" key="1">
    <source>
        <dbReference type="ARBA" id="ARBA00022574"/>
    </source>
</evidence>
<name>A0A9W9IJ99_9EURO</name>
<sequence length="462" mass="51571">MPAEIPGFYYDEEKKKYFKIQANHAAPAGSQYTVDSVKRKREDKENKRKKANFEQKVAKEKIRPSRSLHHPLSSINQVIGTRLSSGVDCRETIARTYVNKMDLAVLHRFESFDTAVVALREPNYGALVLGSNAGLWGMVSICWPDLEDGKWTYNRTGERSLAEYDHGVLVVDVSGSPWDPSFNLRYRPGWPLISHAAFTQPTSPQPPVILNLPRYKCTTASAACPSGDKALFAVGTTDGLFTLESSDSRWELTQKSFPRGKKETQRGVHGSRAMGIHSMVHSVDWMSSTVIASGMRDSAILLYDIRSNDSVTRLQHARGVDTIRRVDEHRLVVAGDDCLQMYDLRFAPNGIQRNPQPAAGTHTSTRPYLAFRGYKPHPIPSMDVSPELNVLVATTQESGFRFWSLRTGADIPTPPGASEWYERCLSPICVGFETSGDVPNQYGTQTPSLLVGSSNYVDQWIW</sequence>
<dbReference type="GO" id="GO:0080008">
    <property type="term" value="C:Cul4-RING E3 ubiquitin ligase complex"/>
    <property type="evidence" value="ECO:0007669"/>
    <property type="project" value="TreeGrafter"/>
</dbReference>
<reference evidence="4" key="1">
    <citation type="submission" date="2022-11" db="EMBL/GenBank/DDBJ databases">
        <authorList>
            <person name="Petersen C."/>
        </authorList>
    </citation>
    <scope>NUCLEOTIDE SEQUENCE</scope>
    <source>
        <strain evidence="4">IBT 21917</strain>
    </source>
</reference>
<reference evidence="4" key="2">
    <citation type="journal article" date="2023" name="IMA Fungus">
        <title>Comparative genomic study of the Penicillium genus elucidates a diverse pangenome and 15 lateral gene transfer events.</title>
        <authorList>
            <person name="Petersen C."/>
            <person name="Sorensen T."/>
            <person name="Nielsen M.R."/>
            <person name="Sondergaard T.E."/>
            <person name="Sorensen J.L."/>
            <person name="Fitzpatrick D.A."/>
            <person name="Frisvad J.C."/>
            <person name="Nielsen K.L."/>
        </authorList>
    </citation>
    <scope>NUCLEOTIDE SEQUENCE</scope>
    <source>
        <strain evidence="4">IBT 21917</strain>
    </source>
</reference>
<dbReference type="SUPFAM" id="SSF50978">
    <property type="entry name" value="WD40 repeat-like"/>
    <property type="match status" value="1"/>
</dbReference>
<feature type="region of interest" description="Disordered" evidence="3">
    <location>
        <begin position="27"/>
        <end position="50"/>
    </location>
</feature>
<dbReference type="PANTHER" id="PTHR44472">
    <property type="entry name" value="DDB1- AND CUL4-ASSOCIATED FACTOR 4-RELATED"/>
    <property type="match status" value="1"/>
</dbReference>
<dbReference type="PANTHER" id="PTHR44472:SF1">
    <property type="entry name" value="DDB1 AND CUL4 ASSOCIATED FACTOR 4"/>
    <property type="match status" value="1"/>
</dbReference>
<keyword evidence="5" id="KW-1185">Reference proteome</keyword>
<evidence type="ECO:0000313" key="4">
    <source>
        <dbReference type="EMBL" id="KAJ5178789.1"/>
    </source>
</evidence>
<dbReference type="InterPro" id="IPR015943">
    <property type="entry name" value="WD40/YVTN_repeat-like_dom_sf"/>
</dbReference>
<evidence type="ECO:0000256" key="3">
    <source>
        <dbReference type="SAM" id="MobiDB-lite"/>
    </source>
</evidence>
<evidence type="ECO:0000256" key="2">
    <source>
        <dbReference type="ARBA" id="ARBA00022737"/>
    </source>
</evidence>